<dbReference type="Pfam" id="PF00933">
    <property type="entry name" value="Glyco_hydro_3"/>
    <property type="match status" value="1"/>
</dbReference>
<gene>
    <name evidence="8" type="ORF">JBF11_02285</name>
</gene>
<evidence type="ECO:0000256" key="2">
    <source>
        <dbReference type="ARBA" id="ARBA00005336"/>
    </source>
</evidence>
<comment type="similarity">
    <text evidence="2">Belongs to the glycosyl hydrolase 3 family.</text>
</comment>
<evidence type="ECO:0000256" key="3">
    <source>
        <dbReference type="ARBA" id="ARBA00012663"/>
    </source>
</evidence>
<dbReference type="InterPro" id="IPR017853">
    <property type="entry name" value="GH"/>
</dbReference>
<dbReference type="RefSeq" id="WP_334315767.1">
    <property type="nucleotide sequence ID" value="NZ_CP065938.1"/>
</dbReference>
<evidence type="ECO:0000313" key="9">
    <source>
        <dbReference type="Proteomes" id="UP001058120"/>
    </source>
</evidence>
<keyword evidence="5" id="KW-0326">Glycosidase</keyword>
<accession>A0ABY5Y2Y9</accession>
<dbReference type="SUPFAM" id="SSF51445">
    <property type="entry name" value="(Trans)glycosidases"/>
    <property type="match status" value="1"/>
</dbReference>
<feature type="chain" id="PRO_5047076313" description="beta-N-acetylhexosaminidase" evidence="6">
    <location>
        <begin position="23"/>
        <end position="377"/>
    </location>
</feature>
<feature type="signal peptide" evidence="6">
    <location>
        <begin position="1"/>
        <end position="22"/>
    </location>
</feature>
<dbReference type="Gene3D" id="3.20.20.300">
    <property type="entry name" value="Glycoside hydrolase, family 3, N-terminal domain"/>
    <property type="match status" value="1"/>
</dbReference>
<proteinExistence type="inferred from homology"/>
<evidence type="ECO:0000256" key="6">
    <source>
        <dbReference type="SAM" id="SignalP"/>
    </source>
</evidence>
<dbReference type="InterPro" id="IPR001764">
    <property type="entry name" value="Glyco_hydro_3_N"/>
</dbReference>
<sequence length="377" mass="42596">MKRICMHVLMVLALFFPFSGFAQEKNMVDNEMKFQEIDNDLEAMIGQMLMFGMRGQSLAEDVEIRKMLEQGKAGGIILFYTHGNIVPYNLANKAQIQTLIGELNSASKYPLLIGVDQEGGKVQRLSGKNGFKNYPTAYSLGKKDDEKLTYQTAKEIAQELKECGFNLNFAPSVDLHNPKSPAIGAKERAFHETALKTYKHAYAYAKAMKKSGIIPTLKHFPGHGNAMSDTHAGFTDISSHWQDNELLPYNKFIEKKFDGMIMAAHVYHKNLDSVPASLSYNAITKLLRQRMNYSGVVITDDMQMGAIVKQYSLKESIHKAIMAGNDILLFSNNFKYDPNLPEQVHACIAELVQEKKIPVKRIQDSWQRIRKLKSSYL</sequence>
<dbReference type="EMBL" id="CP065938">
    <property type="protein sequence ID" value="UWX06166.1"/>
    <property type="molecule type" value="Genomic_DNA"/>
</dbReference>
<evidence type="ECO:0000256" key="4">
    <source>
        <dbReference type="ARBA" id="ARBA00022801"/>
    </source>
</evidence>
<evidence type="ECO:0000256" key="5">
    <source>
        <dbReference type="ARBA" id="ARBA00023295"/>
    </source>
</evidence>
<dbReference type="InterPro" id="IPR036962">
    <property type="entry name" value="Glyco_hydro_3_N_sf"/>
</dbReference>
<name>A0ABY5Y2Y9_9BACT</name>
<keyword evidence="6" id="KW-0732">Signal</keyword>
<evidence type="ECO:0000313" key="8">
    <source>
        <dbReference type="EMBL" id="UWX06166.1"/>
    </source>
</evidence>
<feature type="domain" description="Glycoside hydrolase family 3 N-terminal" evidence="7">
    <location>
        <begin position="41"/>
        <end position="371"/>
    </location>
</feature>
<dbReference type="GO" id="GO:0016787">
    <property type="term" value="F:hydrolase activity"/>
    <property type="evidence" value="ECO:0007669"/>
    <property type="project" value="UniProtKB-KW"/>
</dbReference>
<evidence type="ECO:0000256" key="1">
    <source>
        <dbReference type="ARBA" id="ARBA00001231"/>
    </source>
</evidence>
<dbReference type="PANTHER" id="PTHR30480">
    <property type="entry name" value="BETA-HEXOSAMINIDASE-RELATED"/>
    <property type="match status" value="1"/>
</dbReference>
<protein>
    <recommendedName>
        <fullName evidence="3">beta-N-acetylhexosaminidase</fullName>
        <ecNumber evidence="3">3.2.1.52</ecNumber>
    </recommendedName>
</protein>
<dbReference type="PANTHER" id="PTHR30480:SF13">
    <property type="entry name" value="BETA-HEXOSAMINIDASE"/>
    <property type="match status" value="1"/>
</dbReference>
<comment type="catalytic activity">
    <reaction evidence="1">
        <text>Hydrolysis of terminal non-reducing N-acetyl-D-hexosamine residues in N-acetyl-beta-D-hexosaminides.</text>
        <dbReference type="EC" id="3.2.1.52"/>
    </reaction>
</comment>
<evidence type="ECO:0000259" key="7">
    <source>
        <dbReference type="Pfam" id="PF00933"/>
    </source>
</evidence>
<keyword evidence="4 8" id="KW-0378">Hydrolase</keyword>
<keyword evidence="9" id="KW-1185">Reference proteome</keyword>
<organism evidence="8 9">
    <name type="scientific">Taurinivorans muris</name>
    <dbReference type="NCBI Taxonomy" id="2787751"/>
    <lineage>
        <taxon>Bacteria</taxon>
        <taxon>Pseudomonadati</taxon>
        <taxon>Thermodesulfobacteriota</taxon>
        <taxon>Desulfovibrionia</taxon>
        <taxon>Desulfovibrionales</taxon>
        <taxon>Desulfovibrionaceae</taxon>
        <taxon>Taurinivorans</taxon>
    </lineage>
</organism>
<dbReference type="EC" id="3.2.1.52" evidence="3"/>
<dbReference type="InterPro" id="IPR050226">
    <property type="entry name" value="NagZ_Beta-hexosaminidase"/>
</dbReference>
<reference evidence="8" key="1">
    <citation type="submission" date="2020-12" db="EMBL/GenBank/DDBJ databases">
        <title>Taurinivorans muris gen. nov., sp. nov., fundamental and realized metabolic niche of a ubiquitous sulfidogenic bacterium in the murine intestine.</title>
        <authorList>
            <person name="Ye H."/>
            <person name="Hanson B.T."/>
            <person name="Loy A."/>
        </authorList>
    </citation>
    <scope>NUCLEOTIDE SEQUENCE</scope>
    <source>
        <strain evidence="8">LT0009</strain>
    </source>
</reference>
<dbReference type="Proteomes" id="UP001058120">
    <property type="component" value="Chromosome"/>
</dbReference>